<evidence type="ECO:0000256" key="11">
    <source>
        <dbReference type="ARBA" id="ARBA00032305"/>
    </source>
</evidence>
<evidence type="ECO:0000256" key="10">
    <source>
        <dbReference type="ARBA" id="ARBA00030169"/>
    </source>
</evidence>
<evidence type="ECO:0000256" key="2">
    <source>
        <dbReference type="ARBA" id="ARBA00001968"/>
    </source>
</evidence>
<evidence type="ECO:0000256" key="3">
    <source>
        <dbReference type="ARBA" id="ARBA00008621"/>
    </source>
</evidence>
<sequence length="204" mass="21470">MTEFYPTTGISDAMNKMNTMDVEIKAIASNVNLMGPAYTVKCYPGGIITCHKALAEVPSGYVLVVEGNGNCNEALWGELTSMEAMQRGVKGIVVDGAVRDVADIRELGFPTFSRYISPRVGSNKTLGTTGSPIVCGGVTVNQGDLIVGDDNGVAVVPKGQIEEILDKAVAIEKKEAAIAEKVKNGAHIADLIGLSSIINEAEKQ</sequence>
<dbReference type="EMBL" id="JBHTNH010000009">
    <property type="protein sequence ID" value="MFD1361318.1"/>
    <property type="molecule type" value="Genomic_DNA"/>
</dbReference>
<comment type="catalytic activity">
    <reaction evidence="12">
        <text>oxaloacetate + H(+) = pyruvate + CO2</text>
        <dbReference type="Rhea" id="RHEA:15641"/>
        <dbReference type="ChEBI" id="CHEBI:15361"/>
        <dbReference type="ChEBI" id="CHEBI:15378"/>
        <dbReference type="ChEBI" id="CHEBI:16452"/>
        <dbReference type="ChEBI" id="CHEBI:16526"/>
        <dbReference type="EC" id="4.1.1.112"/>
    </reaction>
</comment>
<dbReference type="InterPro" id="IPR036704">
    <property type="entry name" value="RraA/RraA-like_sf"/>
</dbReference>
<evidence type="ECO:0000256" key="1">
    <source>
        <dbReference type="ARBA" id="ARBA00001342"/>
    </source>
</evidence>
<evidence type="ECO:0000256" key="12">
    <source>
        <dbReference type="ARBA" id="ARBA00047973"/>
    </source>
</evidence>
<dbReference type="Pfam" id="PF03737">
    <property type="entry name" value="RraA-like"/>
    <property type="match status" value="1"/>
</dbReference>
<evidence type="ECO:0000256" key="9">
    <source>
        <dbReference type="ARBA" id="ARBA00029596"/>
    </source>
</evidence>
<evidence type="ECO:0000256" key="7">
    <source>
        <dbReference type="ARBA" id="ARBA00016549"/>
    </source>
</evidence>
<evidence type="ECO:0000313" key="13">
    <source>
        <dbReference type="EMBL" id="MFD1361318.1"/>
    </source>
</evidence>
<dbReference type="CDD" id="cd16841">
    <property type="entry name" value="RraA_family"/>
    <property type="match status" value="1"/>
</dbReference>
<gene>
    <name evidence="13" type="ORF">ACFQ4A_06500</name>
</gene>
<keyword evidence="14" id="KW-1185">Reference proteome</keyword>
<dbReference type="RefSeq" id="WP_382398783.1">
    <property type="nucleotide sequence ID" value="NZ_JBHTNH010000009.1"/>
</dbReference>
<dbReference type="Gene3D" id="3.50.30.40">
    <property type="entry name" value="Ribonuclease E inhibitor RraA/RraA-like"/>
    <property type="match status" value="1"/>
</dbReference>
<comment type="cofactor">
    <cofactor evidence="2">
        <name>a divalent metal cation</name>
        <dbReference type="ChEBI" id="CHEBI:60240"/>
    </cofactor>
</comment>
<dbReference type="EC" id="4.1.1.112" evidence="6"/>
<evidence type="ECO:0000256" key="5">
    <source>
        <dbReference type="ARBA" id="ARBA00012213"/>
    </source>
</evidence>
<dbReference type="PANTHER" id="PTHR33254:SF4">
    <property type="entry name" value="4-HYDROXY-4-METHYL-2-OXOGLUTARATE ALDOLASE 3-RELATED"/>
    <property type="match status" value="1"/>
</dbReference>
<evidence type="ECO:0000256" key="6">
    <source>
        <dbReference type="ARBA" id="ARBA00012947"/>
    </source>
</evidence>
<comment type="similarity">
    <text evidence="3">Belongs to the class II aldolase/RraA-like family.</text>
</comment>
<dbReference type="InterPro" id="IPR005493">
    <property type="entry name" value="RraA/RraA-like"/>
</dbReference>
<comment type="subunit">
    <text evidence="4">Homotrimer.</text>
</comment>
<reference evidence="14" key="1">
    <citation type="journal article" date="2019" name="Int. J. Syst. Evol. Microbiol.">
        <title>The Global Catalogue of Microorganisms (GCM) 10K type strain sequencing project: providing services to taxonomists for standard genome sequencing and annotation.</title>
        <authorList>
            <consortium name="The Broad Institute Genomics Platform"/>
            <consortium name="The Broad Institute Genome Sequencing Center for Infectious Disease"/>
            <person name="Wu L."/>
            <person name="Ma J."/>
        </authorList>
    </citation>
    <scope>NUCLEOTIDE SEQUENCE [LARGE SCALE GENOMIC DNA]</scope>
    <source>
        <strain evidence="14">CCUG 54822</strain>
    </source>
</reference>
<evidence type="ECO:0000256" key="4">
    <source>
        <dbReference type="ARBA" id="ARBA00011233"/>
    </source>
</evidence>
<organism evidence="13 14">
    <name type="scientific">Lentibacillus salinarum</name>
    <dbReference type="NCBI Taxonomy" id="446820"/>
    <lineage>
        <taxon>Bacteria</taxon>
        <taxon>Bacillati</taxon>
        <taxon>Bacillota</taxon>
        <taxon>Bacilli</taxon>
        <taxon>Bacillales</taxon>
        <taxon>Bacillaceae</taxon>
        <taxon>Lentibacillus</taxon>
    </lineage>
</organism>
<accession>A0ABW3ZU23</accession>
<dbReference type="EC" id="4.1.3.17" evidence="5"/>
<dbReference type="SUPFAM" id="SSF89562">
    <property type="entry name" value="RraA-like"/>
    <property type="match status" value="1"/>
</dbReference>
<protein>
    <recommendedName>
        <fullName evidence="7">Putative 4-hydroxy-4-methyl-2-oxoglutarate aldolase</fullName>
        <ecNumber evidence="6">4.1.1.112</ecNumber>
        <ecNumber evidence="5">4.1.3.17</ecNumber>
    </recommendedName>
    <alternativeName>
        <fullName evidence="11">Oxaloacetate decarboxylase</fullName>
    </alternativeName>
    <alternativeName>
        <fullName evidence="9">Regulator of ribonuclease activity homolog</fullName>
    </alternativeName>
    <alternativeName>
        <fullName evidence="10">RraA-like protein</fullName>
    </alternativeName>
</protein>
<comment type="catalytic activity">
    <reaction evidence="1">
        <text>4-hydroxy-4-methyl-2-oxoglutarate = 2 pyruvate</text>
        <dbReference type="Rhea" id="RHEA:22748"/>
        <dbReference type="ChEBI" id="CHEBI:15361"/>
        <dbReference type="ChEBI" id="CHEBI:58276"/>
        <dbReference type="EC" id="4.1.3.17"/>
    </reaction>
</comment>
<evidence type="ECO:0000313" key="14">
    <source>
        <dbReference type="Proteomes" id="UP001597178"/>
    </source>
</evidence>
<name>A0ABW3ZU23_9BACI</name>
<comment type="caution">
    <text evidence="13">The sequence shown here is derived from an EMBL/GenBank/DDBJ whole genome shotgun (WGS) entry which is preliminary data.</text>
</comment>
<dbReference type="Proteomes" id="UP001597178">
    <property type="component" value="Unassembled WGS sequence"/>
</dbReference>
<proteinExistence type="inferred from homology"/>
<evidence type="ECO:0000256" key="8">
    <source>
        <dbReference type="ARBA" id="ARBA00025046"/>
    </source>
</evidence>
<dbReference type="PANTHER" id="PTHR33254">
    <property type="entry name" value="4-HYDROXY-4-METHYL-2-OXOGLUTARATE ALDOLASE 3-RELATED"/>
    <property type="match status" value="1"/>
</dbReference>
<comment type="function">
    <text evidence="8">Catalyzes the aldol cleavage of 4-hydroxy-4-methyl-2-oxoglutarate (HMG) into 2 molecules of pyruvate. Also contains a secondary oxaloacetate (OAA) decarboxylase activity due to the common pyruvate enolate transition state formed following C-C bond cleavage in the retro-aldol and decarboxylation reactions.</text>
</comment>